<keyword evidence="6" id="KW-0862">Zinc</keyword>
<dbReference type="AlphaFoldDB" id="T1BUR7"/>
<dbReference type="EMBL" id="AUZY01002367">
    <property type="protein sequence ID" value="EQD72338.1"/>
    <property type="molecule type" value="Genomic_DNA"/>
</dbReference>
<evidence type="ECO:0000256" key="4">
    <source>
        <dbReference type="ARBA" id="ARBA00022723"/>
    </source>
</evidence>
<sequence>PEPRWQRATRVVDSLLGEALGQLYVERHYPPEASRRMGLLVDDLREVFRERLRRLPWMTPSTREKALAKFERFRAKVGHPTRYRDYSSIRVDREDFLGNVLRASEFEVLRQTHRVGQPVDREEWGMTPPTVNAYFNPSENEIVFPAGILQPPFFDASMDDAVNYGGIGVVIGHEITHGYDDQGRRYDADGNLRDWWTEADAVEFKRRADGLVRLYSAQEALPGLPVNGELTLGENIADFGGVSLAFEALRRRLSVAPSRREPIDGLLPEQRFFVAYAQIWRQNIREPEVRRRAAIDPHALGRFRGSLPAIHHPEFARVFPRPAGSHPPAGSPEALW</sequence>
<dbReference type="PRINTS" id="PR00786">
    <property type="entry name" value="NEPRILYSIN"/>
</dbReference>
<accession>T1BUR7</accession>
<evidence type="ECO:0000256" key="1">
    <source>
        <dbReference type="ARBA" id="ARBA00001947"/>
    </source>
</evidence>
<dbReference type="InterPro" id="IPR008753">
    <property type="entry name" value="Peptidase_M13_N"/>
</dbReference>
<dbReference type="GO" id="GO:0004222">
    <property type="term" value="F:metalloendopeptidase activity"/>
    <property type="evidence" value="ECO:0007669"/>
    <property type="project" value="InterPro"/>
</dbReference>
<dbReference type="InterPro" id="IPR024079">
    <property type="entry name" value="MetalloPept_cat_dom_sf"/>
</dbReference>
<dbReference type="InterPro" id="IPR018497">
    <property type="entry name" value="Peptidase_M13_C"/>
</dbReference>
<gene>
    <name evidence="10" type="ORF">B1B_03818</name>
</gene>
<evidence type="ECO:0000256" key="7">
    <source>
        <dbReference type="ARBA" id="ARBA00023049"/>
    </source>
</evidence>
<dbReference type="Gene3D" id="3.40.390.10">
    <property type="entry name" value="Collagenase (Catalytic Domain)"/>
    <property type="match status" value="1"/>
</dbReference>
<reference evidence="10" key="2">
    <citation type="journal article" date="2014" name="ISME J.">
        <title>Microbial stratification in low pH oxic and suboxic macroscopic growths along an acid mine drainage.</title>
        <authorList>
            <person name="Mendez-Garcia C."/>
            <person name="Mesa V."/>
            <person name="Sprenger R.R."/>
            <person name="Richter M."/>
            <person name="Diez M.S."/>
            <person name="Solano J."/>
            <person name="Bargiela R."/>
            <person name="Golyshina O.V."/>
            <person name="Manteca A."/>
            <person name="Ramos J.L."/>
            <person name="Gallego J.R."/>
            <person name="Llorente I."/>
            <person name="Martins Dos Santos V.A."/>
            <person name="Jensen O.N."/>
            <person name="Pelaez A.I."/>
            <person name="Sanchez J."/>
            <person name="Ferrer M."/>
        </authorList>
    </citation>
    <scope>NUCLEOTIDE SEQUENCE</scope>
</reference>
<dbReference type="Gene3D" id="1.10.1380.10">
    <property type="entry name" value="Neutral endopeptidase , domain2"/>
    <property type="match status" value="1"/>
</dbReference>
<comment type="cofactor">
    <cofactor evidence="1">
        <name>Zn(2+)</name>
        <dbReference type="ChEBI" id="CHEBI:29105"/>
    </cofactor>
</comment>
<keyword evidence="7 10" id="KW-0482">Metalloprotease</keyword>
<evidence type="ECO:0000256" key="6">
    <source>
        <dbReference type="ARBA" id="ARBA00022833"/>
    </source>
</evidence>
<reference evidence="10" key="1">
    <citation type="submission" date="2013-08" db="EMBL/GenBank/DDBJ databases">
        <authorList>
            <person name="Mendez C."/>
            <person name="Richter M."/>
            <person name="Ferrer M."/>
            <person name="Sanchez J."/>
        </authorList>
    </citation>
    <scope>NUCLEOTIDE SEQUENCE</scope>
</reference>
<dbReference type="CDD" id="cd08662">
    <property type="entry name" value="M13"/>
    <property type="match status" value="1"/>
</dbReference>
<dbReference type="PANTHER" id="PTHR11733">
    <property type="entry name" value="ZINC METALLOPROTEASE FAMILY M13 NEPRILYSIN-RELATED"/>
    <property type="match status" value="1"/>
</dbReference>
<evidence type="ECO:0000259" key="8">
    <source>
        <dbReference type="Pfam" id="PF01431"/>
    </source>
</evidence>
<evidence type="ECO:0000256" key="2">
    <source>
        <dbReference type="ARBA" id="ARBA00007357"/>
    </source>
</evidence>
<comment type="caution">
    <text evidence="10">The sequence shown here is derived from an EMBL/GenBank/DDBJ whole genome shotgun (WGS) entry which is preliminary data.</text>
</comment>
<dbReference type="Pfam" id="PF05649">
    <property type="entry name" value="Peptidase_M13_N"/>
    <property type="match status" value="1"/>
</dbReference>
<proteinExistence type="inferred from homology"/>
<dbReference type="PROSITE" id="PS51885">
    <property type="entry name" value="NEPRILYSIN"/>
    <property type="match status" value="1"/>
</dbReference>
<keyword evidence="5" id="KW-0378">Hydrolase</keyword>
<dbReference type="Pfam" id="PF01431">
    <property type="entry name" value="Peptidase_M13"/>
    <property type="match status" value="1"/>
</dbReference>
<dbReference type="GO" id="GO:0005886">
    <property type="term" value="C:plasma membrane"/>
    <property type="evidence" value="ECO:0007669"/>
    <property type="project" value="TreeGrafter"/>
</dbReference>
<evidence type="ECO:0000259" key="9">
    <source>
        <dbReference type="Pfam" id="PF05649"/>
    </source>
</evidence>
<evidence type="ECO:0000313" key="10">
    <source>
        <dbReference type="EMBL" id="EQD72338.1"/>
    </source>
</evidence>
<keyword evidence="3 10" id="KW-0645">Protease</keyword>
<dbReference type="InterPro" id="IPR000718">
    <property type="entry name" value="Peptidase_M13"/>
</dbReference>
<organism evidence="10">
    <name type="scientific">mine drainage metagenome</name>
    <dbReference type="NCBI Taxonomy" id="410659"/>
    <lineage>
        <taxon>unclassified sequences</taxon>
        <taxon>metagenomes</taxon>
        <taxon>ecological metagenomes</taxon>
    </lineage>
</organism>
<dbReference type="InterPro" id="IPR042089">
    <property type="entry name" value="Peptidase_M13_dom_2"/>
</dbReference>
<dbReference type="SUPFAM" id="SSF55486">
    <property type="entry name" value="Metalloproteases ('zincins'), catalytic domain"/>
    <property type="match status" value="1"/>
</dbReference>
<evidence type="ECO:0000256" key="5">
    <source>
        <dbReference type="ARBA" id="ARBA00022801"/>
    </source>
</evidence>
<comment type="similarity">
    <text evidence="2">Belongs to the peptidase M13 family.</text>
</comment>
<keyword evidence="4" id="KW-0479">Metal-binding</keyword>
<dbReference type="PANTHER" id="PTHR11733:SF167">
    <property type="entry name" value="FI17812P1-RELATED"/>
    <property type="match status" value="1"/>
</dbReference>
<feature type="domain" description="Peptidase M13 C-terminal" evidence="8">
    <location>
        <begin position="132"/>
        <end position="325"/>
    </location>
</feature>
<feature type="domain" description="Peptidase M13 N-terminal" evidence="9">
    <location>
        <begin position="2"/>
        <end position="80"/>
    </location>
</feature>
<feature type="non-terminal residue" evidence="10">
    <location>
        <position position="1"/>
    </location>
</feature>
<dbReference type="GO" id="GO:0016485">
    <property type="term" value="P:protein processing"/>
    <property type="evidence" value="ECO:0007669"/>
    <property type="project" value="TreeGrafter"/>
</dbReference>
<dbReference type="GO" id="GO:0046872">
    <property type="term" value="F:metal ion binding"/>
    <property type="evidence" value="ECO:0007669"/>
    <property type="project" value="UniProtKB-KW"/>
</dbReference>
<evidence type="ECO:0000256" key="3">
    <source>
        <dbReference type="ARBA" id="ARBA00022670"/>
    </source>
</evidence>
<name>T1BUR7_9ZZZZ</name>
<protein>
    <submittedName>
        <fullName evidence="10">Zinc metalloprotease</fullName>
    </submittedName>
</protein>